<name>A0A3N1KKP3_9PROT</name>
<evidence type="ECO:0000256" key="1">
    <source>
        <dbReference type="SAM" id="MobiDB-lite"/>
    </source>
</evidence>
<feature type="compositionally biased region" description="Basic and acidic residues" evidence="1">
    <location>
        <begin position="1"/>
        <end position="33"/>
    </location>
</feature>
<keyword evidence="3" id="KW-1185">Reference proteome</keyword>
<gene>
    <name evidence="2" type="ORF">EDC65_5249</name>
</gene>
<sequence>MADKQPPQKDATVETVRRQQHTGNHEQDGKGGADRFGGTRAGAENVEPAPAARKK</sequence>
<protein>
    <submittedName>
        <fullName evidence="2">Uncharacterized protein</fullName>
    </submittedName>
</protein>
<proteinExistence type="predicted"/>
<dbReference type="Proteomes" id="UP000278222">
    <property type="component" value="Unassembled WGS sequence"/>
</dbReference>
<feature type="region of interest" description="Disordered" evidence="1">
    <location>
        <begin position="1"/>
        <end position="55"/>
    </location>
</feature>
<reference evidence="2 3" key="1">
    <citation type="submission" date="2018-11" db="EMBL/GenBank/DDBJ databases">
        <title>Genomic Encyclopedia of Type Strains, Phase IV (KMG-IV): sequencing the most valuable type-strain genomes for metagenomic binning, comparative biology and taxonomic classification.</title>
        <authorList>
            <person name="Goeker M."/>
        </authorList>
    </citation>
    <scope>NUCLEOTIDE SEQUENCE [LARGE SCALE GENOMIC DNA]</scope>
    <source>
        <strain evidence="2 3">DSM 5900</strain>
    </source>
</reference>
<accession>A0A3N1KKP3</accession>
<organism evidence="2 3">
    <name type="scientific">Stella humosa</name>
    <dbReference type="NCBI Taxonomy" id="94"/>
    <lineage>
        <taxon>Bacteria</taxon>
        <taxon>Pseudomonadati</taxon>
        <taxon>Pseudomonadota</taxon>
        <taxon>Alphaproteobacteria</taxon>
        <taxon>Rhodospirillales</taxon>
        <taxon>Stellaceae</taxon>
        <taxon>Stella</taxon>
    </lineage>
</organism>
<comment type="caution">
    <text evidence="2">The sequence shown here is derived from an EMBL/GenBank/DDBJ whole genome shotgun (WGS) entry which is preliminary data.</text>
</comment>
<dbReference type="EMBL" id="RJKX01000018">
    <property type="protein sequence ID" value="ROP81391.1"/>
    <property type="molecule type" value="Genomic_DNA"/>
</dbReference>
<dbReference type="AlphaFoldDB" id="A0A3N1KKP3"/>
<dbReference type="RefSeq" id="WP_170216729.1">
    <property type="nucleotide sequence ID" value="NZ_AP019700.1"/>
</dbReference>
<evidence type="ECO:0000313" key="2">
    <source>
        <dbReference type="EMBL" id="ROP81391.1"/>
    </source>
</evidence>
<evidence type="ECO:0000313" key="3">
    <source>
        <dbReference type="Proteomes" id="UP000278222"/>
    </source>
</evidence>